<gene>
    <name evidence="1" type="ORF">TQ39_12530</name>
</gene>
<comment type="caution">
    <text evidence="1">The sequence shown here is derived from an EMBL/GenBank/DDBJ whole genome shotgun (WGS) entry which is preliminary data.</text>
</comment>
<evidence type="ECO:0000313" key="2">
    <source>
        <dbReference type="Proteomes" id="UP000032483"/>
    </source>
</evidence>
<dbReference type="AlphaFoldDB" id="A0A0D8IYQ1"/>
<accession>A0A0D8IYQ1</accession>
<protein>
    <submittedName>
        <fullName evidence="1">Uncharacterized protein</fullName>
    </submittedName>
</protein>
<keyword evidence="2" id="KW-1185">Reference proteome</keyword>
<reference evidence="1" key="1">
    <citation type="submission" date="2015-02" db="EMBL/GenBank/DDBJ databases">
        <title>A novel member of the family Ruminococcaceae isolated from human feces.</title>
        <authorList>
            <person name="Shkoporov A.N."/>
            <person name="Chaplin A.V."/>
            <person name="Motuzova O.V."/>
            <person name="Kafarskaia L.I."/>
            <person name="Khokhlova E.V."/>
            <person name="Efimov B.A."/>
        </authorList>
    </citation>
    <scope>NUCLEOTIDE SEQUENCE [LARGE SCALE GENOMIC DNA]</scope>
    <source>
        <strain evidence="1">585-1</strain>
    </source>
</reference>
<organism evidence="1 2">
    <name type="scientific">Ruthenibacterium lactatiformans</name>
    <dbReference type="NCBI Taxonomy" id="1550024"/>
    <lineage>
        <taxon>Bacteria</taxon>
        <taxon>Bacillati</taxon>
        <taxon>Bacillota</taxon>
        <taxon>Clostridia</taxon>
        <taxon>Eubacteriales</taxon>
        <taxon>Oscillospiraceae</taxon>
        <taxon>Ruthenibacterium</taxon>
    </lineage>
</organism>
<name>A0A0D8IYQ1_9FIRM</name>
<sequence length="77" mass="8412">MNNNAMTAVIRYGICRSLIVQDSEGNGAAQHKITGGLSMAYFGFYTQEHMAGVAAVLREMGYCISAFSQMSLIWNGR</sequence>
<dbReference type="EMBL" id="JXXK01000018">
    <property type="protein sequence ID" value="KJF39421.1"/>
    <property type="molecule type" value="Genomic_DNA"/>
</dbReference>
<dbReference type="Proteomes" id="UP000032483">
    <property type="component" value="Unassembled WGS sequence"/>
</dbReference>
<proteinExistence type="predicted"/>
<evidence type="ECO:0000313" key="1">
    <source>
        <dbReference type="EMBL" id="KJF39421.1"/>
    </source>
</evidence>